<reference evidence="2" key="2">
    <citation type="submission" date="2020-05" db="UniProtKB">
        <authorList>
            <consortium name="EnsemblMetazoa"/>
        </authorList>
    </citation>
    <scope>IDENTIFICATION</scope>
    <source>
        <strain evidence="2">A-37</strain>
    </source>
</reference>
<organism evidence="2 3">
    <name type="scientific">Anopheles culicifacies</name>
    <dbReference type="NCBI Taxonomy" id="139723"/>
    <lineage>
        <taxon>Eukaryota</taxon>
        <taxon>Metazoa</taxon>
        <taxon>Ecdysozoa</taxon>
        <taxon>Arthropoda</taxon>
        <taxon>Hexapoda</taxon>
        <taxon>Insecta</taxon>
        <taxon>Pterygota</taxon>
        <taxon>Neoptera</taxon>
        <taxon>Endopterygota</taxon>
        <taxon>Diptera</taxon>
        <taxon>Nematocera</taxon>
        <taxon>Culicoidea</taxon>
        <taxon>Culicidae</taxon>
        <taxon>Anophelinae</taxon>
        <taxon>Anopheles</taxon>
        <taxon>culicifacies species complex</taxon>
    </lineage>
</organism>
<evidence type="ECO:0000256" key="1">
    <source>
        <dbReference type="SAM" id="MobiDB-lite"/>
    </source>
</evidence>
<feature type="region of interest" description="Disordered" evidence="1">
    <location>
        <begin position="113"/>
        <end position="141"/>
    </location>
</feature>
<dbReference type="VEuPathDB" id="VectorBase:ACUA026688"/>
<dbReference type="EMBL" id="AXCM01004268">
    <property type="status" value="NOT_ANNOTATED_CDS"/>
    <property type="molecule type" value="Genomic_DNA"/>
</dbReference>
<dbReference type="AlphaFoldDB" id="A0A182MUQ3"/>
<sequence length="141" mass="14904">MHTASALQCYQCASGVSWSDCEADSKTVECSSVSQMSVLGRSVFLPPETRQLEPACVSVYAKGTLGGATGNAYVRDCLFNDKAMCSLVQEVLPPAIKIVDCDLCTTNLCNGSSSVDTSPDENSSSESQRFDVSTWNASVGP</sequence>
<evidence type="ECO:0000313" key="3">
    <source>
        <dbReference type="Proteomes" id="UP000075883"/>
    </source>
</evidence>
<protein>
    <recommendedName>
        <fullName evidence="4">Protein quiver</fullName>
    </recommendedName>
</protein>
<name>A0A182MUQ3_9DIPT</name>
<dbReference type="Proteomes" id="UP000075883">
    <property type="component" value="Unassembled WGS sequence"/>
</dbReference>
<dbReference type="EnsemblMetazoa" id="ACUA026688-RA">
    <property type="protein sequence ID" value="ACUA026688-PA"/>
    <property type="gene ID" value="ACUA026688"/>
</dbReference>
<evidence type="ECO:0008006" key="4">
    <source>
        <dbReference type="Google" id="ProtNLM"/>
    </source>
</evidence>
<keyword evidence="3" id="KW-1185">Reference proteome</keyword>
<evidence type="ECO:0000313" key="2">
    <source>
        <dbReference type="EnsemblMetazoa" id="ACUA026688-PA"/>
    </source>
</evidence>
<proteinExistence type="predicted"/>
<accession>A0A182MUQ3</accession>
<reference evidence="3" key="1">
    <citation type="submission" date="2013-09" db="EMBL/GenBank/DDBJ databases">
        <title>The Genome Sequence of Anopheles culicifacies species A.</title>
        <authorList>
            <consortium name="The Broad Institute Genomics Platform"/>
            <person name="Neafsey D.E."/>
            <person name="Besansky N."/>
            <person name="Howell P."/>
            <person name="Walton C."/>
            <person name="Young S.K."/>
            <person name="Zeng Q."/>
            <person name="Gargeya S."/>
            <person name="Fitzgerald M."/>
            <person name="Haas B."/>
            <person name="Abouelleil A."/>
            <person name="Allen A.W."/>
            <person name="Alvarado L."/>
            <person name="Arachchi H.M."/>
            <person name="Berlin A.M."/>
            <person name="Chapman S.B."/>
            <person name="Gainer-Dewar J."/>
            <person name="Goldberg J."/>
            <person name="Griggs A."/>
            <person name="Gujja S."/>
            <person name="Hansen M."/>
            <person name="Howarth C."/>
            <person name="Imamovic A."/>
            <person name="Ireland A."/>
            <person name="Larimer J."/>
            <person name="McCowan C."/>
            <person name="Murphy C."/>
            <person name="Pearson M."/>
            <person name="Poon T.W."/>
            <person name="Priest M."/>
            <person name="Roberts A."/>
            <person name="Saif S."/>
            <person name="Shea T."/>
            <person name="Sisk P."/>
            <person name="Sykes S."/>
            <person name="Wortman J."/>
            <person name="Nusbaum C."/>
            <person name="Birren B."/>
        </authorList>
    </citation>
    <scope>NUCLEOTIDE SEQUENCE [LARGE SCALE GENOMIC DNA]</scope>
    <source>
        <strain evidence="3">A-37</strain>
    </source>
</reference>